<sequence length="395" mass="42556">MNLLDILHSELNPVPVSQEIVPLIEAGGRVVSEDIRARIPLPSYDQSSRDGFALASLSEMGASYRLLEFEAFAGNSETISLRAGEACAVMTGGLIPLGASRVVPKEHCAPMADTLQLDLAAMGLPPFIQRVGEEVGLHEIIIKRGELVQAEDLGLLASTGNGQIPVYRRPRVGFFATGTELLELGQAPVAGMKFASNHYMLAELCSLYGSEGHNMGRVSDRGEVLTKLFSEIVEGDLDLVISTGGMGPGRYDLLEESFVAAGGRLVVNSLPMLPGRSTLVGWLGTTLFYGLPGTPRAIRPLFTELISRSLLAMQGLLENAPVQIEARLIRDCRLRRADVPSLQGGKLSYQDGRVWVERVARTGSPDCFMLVPAGSDCLEANSSVRVHLTRSPFSR</sequence>
<dbReference type="InterPro" id="IPR036135">
    <property type="entry name" value="MoeA_linker/N_sf"/>
</dbReference>
<dbReference type="InterPro" id="IPR036688">
    <property type="entry name" value="MoeA_C_domain_IV_sf"/>
</dbReference>
<dbReference type="InterPro" id="IPR036425">
    <property type="entry name" value="MoaB/Mog-like_dom_sf"/>
</dbReference>
<dbReference type="STRING" id="177439.DP0862"/>
<dbReference type="HOGENOM" id="CLU_010186_7_1_7"/>
<dbReference type="Gene3D" id="3.40.980.10">
    <property type="entry name" value="MoaB/Mog-like domain"/>
    <property type="match status" value="1"/>
</dbReference>
<dbReference type="CDD" id="cd00887">
    <property type="entry name" value="MoeA"/>
    <property type="match status" value="1"/>
</dbReference>
<evidence type="ECO:0000313" key="7">
    <source>
        <dbReference type="Proteomes" id="UP000000602"/>
    </source>
</evidence>
<dbReference type="Pfam" id="PF03453">
    <property type="entry name" value="MoeA_N"/>
    <property type="match status" value="1"/>
</dbReference>
<evidence type="ECO:0000256" key="3">
    <source>
        <dbReference type="ARBA" id="ARBA00047317"/>
    </source>
</evidence>
<dbReference type="AlphaFoldDB" id="Q6APY2"/>
<evidence type="ECO:0000313" key="6">
    <source>
        <dbReference type="EMBL" id="CAG35591.1"/>
    </source>
</evidence>
<keyword evidence="4" id="KW-0479">Metal-binding</keyword>
<gene>
    <name evidence="6" type="ordered locus">DP0862</name>
</gene>
<dbReference type="SUPFAM" id="SSF63882">
    <property type="entry name" value="MoeA N-terminal region -like"/>
    <property type="match status" value="1"/>
</dbReference>
<dbReference type="Gene3D" id="2.170.190.11">
    <property type="entry name" value="Molybdopterin biosynthesis moea protein, domain 3"/>
    <property type="match status" value="1"/>
</dbReference>
<dbReference type="eggNOG" id="COG0303">
    <property type="taxonomic scope" value="Bacteria"/>
</dbReference>
<proteinExistence type="inferred from homology"/>
<dbReference type="GO" id="GO:0006777">
    <property type="term" value="P:Mo-molybdopterin cofactor biosynthetic process"/>
    <property type="evidence" value="ECO:0007669"/>
    <property type="project" value="UniProtKB-UniRule"/>
</dbReference>
<keyword evidence="4" id="KW-0808">Transferase</keyword>
<protein>
    <recommendedName>
        <fullName evidence="4">Molybdopterin molybdenumtransferase</fullName>
        <ecNumber evidence="4">2.10.1.1</ecNumber>
    </recommendedName>
</protein>
<dbReference type="Gene3D" id="2.40.340.10">
    <property type="entry name" value="MoeA, C-terminal, domain IV"/>
    <property type="match status" value="1"/>
</dbReference>
<dbReference type="InterPro" id="IPR005110">
    <property type="entry name" value="MoeA_linker/N"/>
</dbReference>
<evidence type="ECO:0000256" key="4">
    <source>
        <dbReference type="RuleBase" id="RU365090"/>
    </source>
</evidence>
<dbReference type="Pfam" id="PF00994">
    <property type="entry name" value="MoCF_biosynth"/>
    <property type="match status" value="1"/>
</dbReference>
<dbReference type="GO" id="GO:0061599">
    <property type="term" value="F:molybdopterin molybdotransferase activity"/>
    <property type="evidence" value="ECO:0007669"/>
    <property type="project" value="UniProtKB-UniRule"/>
</dbReference>
<name>Q6APY2_DESPS</name>
<dbReference type="PANTHER" id="PTHR10192:SF5">
    <property type="entry name" value="GEPHYRIN"/>
    <property type="match status" value="1"/>
</dbReference>
<dbReference type="SMART" id="SM00852">
    <property type="entry name" value="MoCF_biosynth"/>
    <property type="match status" value="1"/>
</dbReference>
<dbReference type="UniPathway" id="UPA00344"/>
<evidence type="ECO:0000259" key="5">
    <source>
        <dbReference type="SMART" id="SM00852"/>
    </source>
</evidence>
<dbReference type="GO" id="GO:0005829">
    <property type="term" value="C:cytosol"/>
    <property type="evidence" value="ECO:0007669"/>
    <property type="project" value="TreeGrafter"/>
</dbReference>
<evidence type="ECO:0000256" key="2">
    <source>
        <dbReference type="ARBA" id="ARBA00010763"/>
    </source>
</evidence>
<keyword evidence="4" id="KW-0500">Molybdenum</keyword>
<dbReference type="InterPro" id="IPR001453">
    <property type="entry name" value="MoaB/Mog_dom"/>
</dbReference>
<dbReference type="Proteomes" id="UP000000602">
    <property type="component" value="Chromosome"/>
</dbReference>
<comment type="pathway">
    <text evidence="4">Cofactor biosynthesis; molybdopterin biosynthesis.</text>
</comment>
<keyword evidence="4" id="KW-0460">Magnesium</keyword>
<keyword evidence="4" id="KW-0501">Molybdenum cofactor biosynthesis</keyword>
<organism evidence="6 7">
    <name type="scientific">Desulfotalea psychrophila (strain LSv54 / DSM 12343)</name>
    <dbReference type="NCBI Taxonomy" id="177439"/>
    <lineage>
        <taxon>Bacteria</taxon>
        <taxon>Pseudomonadati</taxon>
        <taxon>Thermodesulfobacteriota</taxon>
        <taxon>Desulfobulbia</taxon>
        <taxon>Desulfobulbales</taxon>
        <taxon>Desulfocapsaceae</taxon>
        <taxon>Desulfotalea</taxon>
    </lineage>
</organism>
<dbReference type="KEGG" id="dps:DP0862"/>
<reference evidence="7" key="1">
    <citation type="journal article" date="2004" name="Environ. Microbiol.">
        <title>The genome of Desulfotalea psychrophila, a sulfate-reducing bacterium from permanently cold Arctic sediments.</title>
        <authorList>
            <person name="Rabus R."/>
            <person name="Ruepp A."/>
            <person name="Frickey T."/>
            <person name="Rattei T."/>
            <person name="Fartmann B."/>
            <person name="Stark M."/>
            <person name="Bauer M."/>
            <person name="Zibat A."/>
            <person name="Lombardot T."/>
            <person name="Becker I."/>
            <person name="Amann J."/>
            <person name="Gellner K."/>
            <person name="Teeling H."/>
            <person name="Leuschner W.D."/>
            <person name="Gloeckner F.-O."/>
            <person name="Lupas A.N."/>
            <person name="Amann R."/>
            <person name="Klenk H.-P."/>
        </authorList>
    </citation>
    <scope>NUCLEOTIDE SEQUENCE [LARGE SCALE GENOMIC DNA]</scope>
    <source>
        <strain evidence="7">DSM 12343 / LSv54</strain>
    </source>
</reference>
<dbReference type="OrthoDB" id="9804758at2"/>
<comment type="function">
    <text evidence="1 4">Catalyzes the insertion of molybdate into adenylated molybdopterin with the concomitant release of AMP.</text>
</comment>
<dbReference type="SUPFAM" id="SSF53218">
    <property type="entry name" value="Molybdenum cofactor biosynthesis proteins"/>
    <property type="match status" value="1"/>
</dbReference>
<dbReference type="Gene3D" id="3.90.105.10">
    <property type="entry name" value="Molybdopterin biosynthesis moea protein, domain 2"/>
    <property type="match status" value="1"/>
</dbReference>
<dbReference type="RefSeq" id="WP_011188105.1">
    <property type="nucleotide sequence ID" value="NC_006138.1"/>
</dbReference>
<dbReference type="EMBL" id="CR522870">
    <property type="protein sequence ID" value="CAG35591.1"/>
    <property type="molecule type" value="Genomic_DNA"/>
</dbReference>
<comment type="catalytic activity">
    <reaction evidence="3">
        <text>adenylyl-molybdopterin + molybdate = Mo-molybdopterin + AMP + H(+)</text>
        <dbReference type="Rhea" id="RHEA:35047"/>
        <dbReference type="ChEBI" id="CHEBI:15378"/>
        <dbReference type="ChEBI" id="CHEBI:36264"/>
        <dbReference type="ChEBI" id="CHEBI:62727"/>
        <dbReference type="ChEBI" id="CHEBI:71302"/>
        <dbReference type="ChEBI" id="CHEBI:456215"/>
        <dbReference type="EC" id="2.10.1.1"/>
    </reaction>
</comment>
<accession>Q6APY2</accession>
<dbReference type="InterPro" id="IPR038987">
    <property type="entry name" value="MoeA-like"/>
</dbReference>
<comment type="similarity">
    <text evidence="2 4">Belongs to the MoeA family.</text>
</comment>
<feature type="domain" description="MoaB/Mog" evidence="5">
    <location>
        <begin position="173"/>
        <end position="313"/>
    </location>
</feature>
<dbReference type="EC" id="2.10.1.1" evidence="4"/>
<dbReference type="GO" id="GO:0046872">
    <property type="term" value="F:metal ion binding"/>
    <property type="evidence" value="ECO:0007669"/>
    <property type="project" value="UniProtKB-UniRule"/>
</dbReference>
<dbReference type="PANTHER" id="PTHR10192">
    <property type="entry name" value="MOLYBDOPTERIN BIOSYNTHESIS PROTEIN"/>
    <property type="match status" value="1"/>
</dbReference>
<evidence type="ECO:0000256" key="1">
    <source>
        <dbReference type="ARBA" id="ARBA00002901"/>
    </source>
</evidence>
<comment type="cofactor">
    <cofactor evidence="4">
        <name>Mg(2+)</name>
        <dbReference type="ChEBI" id="CHEBI:18420"/>
    </cofactor>
</comment>
<keyword evidence="7" id="KW-1185">Reference proteome</keyword>